<dbReference type="Gene3D" id="1.10.443.10">
    <property type="entry name" value="Intergrase catalytic core"/>
    <property type="match status" value="1"/>
</dbReference>
<keyword evidence="3" id="KW-0233">DNA recombination</keyword>
<comment type="similarity">
    <text evidence="1">Belongs to the 'phage' integrase family.</text>
</comment>
<evidence type="ECO:0000256" key="4">
    <source>
        <dbReference type="SAM" id="MobiDB-lite"/>
    </source>
</evidence>
<dbReference type="SUPFAM" id="SSF56349">
    <property type="entry name" value="DNA breaking-rejoining enzymes"/>
    <property type="match status" value="1"/>
</dbReference>
<dbReference type="GO" id="GO:0003677">
    <property type="term" value="F:DNA binding"/>
    <property type="evidence" value="ECO:0007669"/>
    <property type="project" value="UniProtKB-KW"/>
</dbReference>
<name>A0A6N2RUB4_BIFLN</name>
<dbReference type="Gene3D" id="1.10.150.130">
    <property type="match status" value="1"/>
</dbReference>
<feature type="region of interest" description="Disordered" evidence="4">
    <location>
        <begin position="1"/>
        <end position="24"/>
    </location>
</feature>
<evidence type="ECO:0000313" key="7">
    <source>
        <dbReference type="EMBL" id="VYS84392.1"/>
    </source>
</evidence>
<dbReference type="PROSITE" id="PS51898">
    <property type="entry name" value="TYR_RECOMBINASE"/>
    <property type="match status" value="1"/>
</dbReference>
<protein>
    <submittedName>
        <fullName evidence="7">Prophage phiRv2 integrase</fullName>
    </submittedName>
    <submittedName>
        <fullName evidence="6">Site-specific integrase</fullName>
    </submittedName>
</protein>
<evidence type="ECO:0000256" key="1">
    <source>
        <dbReference type="ARBA" id="ARBA00008857"/>
    </source>
</evidence>
<dbReference type="EMBL" id="JAWLRA010000034">
    <property type="protein sequence ID" value="MDW3127206.1"/>
    <property type="molecule type" value="Genomic_DNA"/>
</dbReference>
<accession>A0A6N2RUB4</accession>
<evidence type="ECO:0000256" key="3">
    <source>
        <dbReference type="ARBA" id="ARBA00023172"/>
    </source>
</evidence>
<dbReference type="GO" id="GO:0015074">
    <property type="term" value="P:DNA integration"/>
    <property type="evidence" value="ECO:0007669"/>
    <property type="project" value="InterPro"/>
</dbReference>
<organism evidence="7">
    <name type="scientific">Bifidobacterium longum</name>
    <dbReference type="NCBI Taxonomy" id="216816"/>
    <lineage>
        <taxon>Bacteria</taxon>
        <taxon>Bacillati</taxon>
        <taxon>Actinomycetota</taxon>
        <taxon>Actinomycetes</taxon>
        <taxon>Bifidobacteriales</taxon>
        <taxon>Bifidobacteriaceae</taxon>
        <taxon>Bifidobacterium</taxon>
    </lineage>
</organism>
<proteinExistence type="inferred from homology"/>
<dbReference type="RefSeq" id="WP_014485358.1">
    <property type="nucleotide sequence ID" value="NZ_CACRSV010000012.1"/>
</dbReference>
<dbReference type="InterPro" id="IPR050090">
    <property type="entry name" value="Tyrosine_recombinase_XerCD"/>
</dbReference>
<gene>
    <name evidence="7" type="ORF">BLLFYP82_00009</name>
    <name evidence="6" type="ORF">RS890_09035</name>
</gene>
<dbReference type="InterPro" id="IPR013762">
    <property type="entry name" value="Integrase-like_cat_sf"/>
</dbReference>
<dbReference type="EMBL" id="CACRSV010000012">
    <property type="protein sequence ID" value="VYS84392.1"/>
    <property type="molecule type" value="Genomic_DNA"/>
</dbReference>
<dbReference type="InterPro" id="IPR011010">
    <property type="entry name" value="DNA_brk_join_enz"/>
</dbReference>
<sequence length="420" mass="48081">MPVRTKKGSTGPSLERRSKFGTVTPRYDASGDLVAWQVRYPDPKRPGKKVQRQFKPDMEHEAHQWLEEERHLVELDRKNIQEWVHPSERRRRKRTSLISFEDYVTQWAEEYRLPNGERIAGGTLRNLNLDIAHFMPGFKGKILAEITPKDIKRWYDAPHPEGQWAFRRSCMRLKAAFTSATKMSMDGSPPLIRDNPFILPIPPAPRSAREDVPPVTPLELSLIAENMPDYTRLTVVLATLVGGLRCGELCGLQVKDIDLKAKRLTVRHSVNRGYSDRGSTRIAKTKTDSSRRTVPIPDGLIPLIHDHLLKHCEWTDSEAMVFRPKRAVVMSQTTLEGQFRKAREKAGRTDLTFQSLRASHATLLMLKGGTLREVMDELGHVSEKVAIKHYQRIVAQHRSQVINQLAEDFIKAAVVYEEHE</sequence>
<dbReference type="PANTHER" id="PTHR30349:SF64">
    <property type="entry name" value="PROPHAGE INTEGRASE INTD-RELATED"/>
    <property type="match status" value="1"/>
</dbReference>
<reference evidence="7" key="1">
    <citation type="submission" date="2019-11" db="EMBL/GenBank/DDBJ databases">
        <authorList>
            <person name="Feng L."/>
        </authorList>
    </citation>
    <scope>NUCLEOTIDE SEQUENCE</scope>
    <source>
        <strain evidence="7">BlongumLFYP82</strain>
    </source>
</reference>
<evidence type="ECO:0000259" key="5">
    <source>
        <dbReference type="PROSITE" id="PS51898"/>
    </source>
</evidence>
<dbReference type="PANTHER" id="PTHR30349">
    <property type="entry name" value="PHAGE INTEGRASE-RELATED"/>
    <property type="match status" value="1"/>
</dbReference>
<feature type="domain" description="Tyr recombinase" evidence="5">
    <location>
        <begin position="210"/>
        <end position="403"/>
    </location>
</feature>
<dbReference type="GO" id="GO:0006310">
    <property type="term" value="P:DNA recombination"/>
    <property type="evidence" value="ECO:0007669"/>
    <property type="project" value="UniProtKB-KW"/>
</dbReference>
<keyword evidence="2" id="KW-0238">DNA-binding</keyword>
<dbReference type="AlphaFoldDB" id="A0A6N2RUB4"/>
<dbReference type="CDD" id="cd01189">
    <property type="entry name" value="INT_ICEBs1_C_like"/>
    <property type="match status" value="1"/>
</dbReference>
<dbReference type="Proteomes" id="UP001277803">
    <property type="component" value="Unassembled WGS sequence"/>
</dbReference>
<reference evidence="6" key="2">
    <citation type="submission" date="2023-10" db="EMBL/GenBank/DDBJ databases">
        <title>Rapid discrimination of Bifidobacterium longum Subspecies based on MALDI-TOF MS and Machine Learning.</title>
        <authorList>
            <person name="Chen J."/>
        </authorList>
    </citation>
    <scope>NUCLEOTIDE SEQUENCE</scope>
    <source>
        <strain evidence="6">YGMCC0039</strain>
    </source>
</reference>
<evidence type="ECO:0000256" key="2">
    <source>
        <dbReference type="ARBA" id="ARBA00023125"/>
    </source>
</evidence>
<evidence type="ECO:0000313" key="6">
    <source>
        <dbReference type="EMBL" id="MDW3127206.1"/>
    </source>
</evidence>
<dbReference type="InterPro" id="IPR002104">
    <property type="entry name" value="Integrase_catalytic"/>
</dbReference>
<dbReference type="InterPro" id="IPR010998">
    <property type="entry name" value="Integrase_recombinase_N"/>
</dbReference>
<dbReference type="Pfam" id="PF00589">
    <property type="entry name" value="Phage_integrase"/>
    <property type="match status" value="1"/>
</dbReference>